<dbReference type="Gene3D" id="3.30.70.1060">
    <property type="entry name" value="Dimeric alpha+beta barrel"/>
    <property type="match status" value="1"/>
</dbReference>
<dbReference type="EMBL" id="RKMH01000022">
    <property type="protein sequence ID" value="RPA56841.1"/>
    <property type="molecule type" value="Genomic_DNA"/>
</dbReference>
<feature type="domain" description="YCII-related" evidence="2">
    <location>
        <begin position="2"/>
        <end position="77"/>
    </location>
</feature>
<dbReference type="PANTHER" id="PTHR37828">
    <property type="entry name" value="GSR2449 PROTEIN"/>
    <property type="match status" value="1"/>
</dbReference>
<protein>
    <recommendedName>
        <fullName evidence="2">YCII-related domain-containing protein</fullName>
    </recommendedName>
</protein>
<dbReference type="InterPro" id="IPR011008">
    <property type="entry name" value="Dimeric_a/b-barrel"/>
</dbReference>
<accession>A0A3N4GCZ0</accession>
<organism evidence="3 4">
    <name type="scientific">Gordonia oryzae</name>
    <dbReference type="NCBI Taxonomy" id="2487349"/>
    <lineage>
        <taxon>Bacteria</taxon>
        <taxon>Bacillati</taxon>
        <taxon>Actinomycetota</taxon>
        <taxon>Actinomycetes</taxon>
        <taxon>Mycobacteriales</taxon>
        <taxon>Gordoniaceae</taxon>
        <taxon>Gordonia</taxon>
    </lineage>
</organism>
<name>A0A3N4GCZ0_9ACTN</name>
<gene>
    <name evidence="3" type="ORF">EF294_20395</name>
</gene>
<comment type="similarity">
    <text evidence="1">Belongs to the YciI family.</text>
</comment>
<evidence type="ECO:0000256" key="1">
    <source>
        <dbReference type="ARBA" id="ARBA00007689"/>
    </source>
</evidence>
<evidence type="ECO:0000313" key="3">
    <source>
        <dbReference type="EMBL" id="RPA56841.1"/>
    </source>
</evidence>
<dbReference type="RefSeq" id="WP_123932832.1">
    <property type="nucleotide sequence ID" value="NZ_JBPSDP010000021.1"/>
</dbReference>
<dbReference type="PANTHER" id="PTHR37828:SF1">
    <property type="entry name" value="YCII-RELATED DOMAIN-CONTAINING PROTEIN"/>
    <property type="match status" value="1"/>
</dbReference>
<dbReference type="SUPFAM" id="SSF54909">
    <property type="entry name" value="Dimeric alpha+beta barrel"/>
    <property type="match status" value="1"/>
</dbReference>
<dbReference type="OrthoDB" id="9814407at2"/>
<dbReference type="Pfam" id="PF03795">
    <property type="entry name" value="YCII"/>
    <property type="match status" value="1"/>
</dbReference>
<evidence type="ECO:0000313" key="4">
    <source>
        <dbReference type="Proteomes" id="UP000267536"/>
    </source>
</evidence>
<keyword evidence="4" id="KW-1185">Reference proteome</keyword>
<dbReference type="Proteomes" id="UP000267536">
    <property type="component" value="Unassembled WGS sequence"/>
</dbReference>
<reference evidence="3 4" key="1">
    <citation type="submission" date="2018-11" db="EMBL/GenBank/DDBJ databases">
        <title>Draft genome sequence of Gordonia sp. RS15-1S isolated from rice stems.</title>
        <authorList>
            <person name="Muangham S."/>
        </authorList>
    </citation>
    <scope>NUCLEOTIDE SEQUENCE [LARGE SCALE GENOMIC DNA]</scope>
    <source>
        <strain evidence="3 4">RS15-1S</strain>
    </source>
</reference>
<proteinExistence type="inferred from homology"/>
<sequence>MFVIILRFSDNKSAAADHLPAHQAWVQRGVAEGIFVLVGSIRPGLGGALVAAGGTREQIQARVAQDPFVIHGVVAAEIIDIEPNTTDPRLAFLAQ</sequence>
<dbReference type="InterPro" id="IPR005545">
    <property type="entry name" value="YCII"/>
</dbReference>
<comment type="caution">
    <text evidence="3">The sequence shown here is derived from an EMBL/GenBank/DDBJ whole genome shotgun (WGS) entry which is preliminary data.</text>
</comment>
<evidence type="ECO:0000259" key="2">
    <source>
        <dbReference type="Pfam" id="PF03795"/>
    </source>
</evidence>
<dbReference type="AlphaFoldDB" id="A0A3N4GCZ0"/>